<evidence type="ECO:0000313" key="2">
    <source>
        <dbReference type="Proteomes" id="UP001187192"/>
    </source>
</evidence>
<protein>
    <submittedName>
        <fullName evidence="1">Uncharacterized protein</fullName>
    </submittedName>
</protein>
<dbReference type="EMBL" id="BTGU01011957">
    <property type="protein sequence ID" value="GMN73486.1"/>
    <property type="molecule type" value="Genomic_DNA"/>
</dbReference>
<evidence type="ECO:0000313" key="1">
    <source>
        <dbReference type="EMBL" id="GMN73486.1"/>
    </source>
</evidence>
<accession>A0AA88EL23</accession>
<gene>
    <name evidence="1" type="ORF">TIFTF001_053035</name>
</gene>
<sequence length="11" mass="1129">MASSCFSKATP</sequence>
<reference evidence="1" key="1">
    <citation type="submission" date="2023-07" db="EMBL/GenBank/DDBJ databases">
        <title>draft genome sequence of fig (Ficus carica).</title>
        <authorList>
            <person name="Takahashi T."/>
            <person name="Nishimura K."/>
        </authorList>
    </citation>
    <scope>NUCLEOTIDE SEQUENCE</scope>
</reference>
<keyword evidence="2" id="KW-1185">Reference proteome</keyword>
<name>A0AA88EL23_FICCA</name>
<organism evidence="1 2">
    <name type="scientific">Ficus carica</name>
    <name type="common">Common fig</name>
    <dbReference type="NCBI Taxonomy" id="3494"/>
    <lineage>
        <taxon>Eukaryota</taxon>
        <taxon>Viridiplantae</taxon>
        <taxon>Streptophyta</taxon>
        <taxon>Embryophyta</taxon>
        <taxon>Tracheophyta</taxon>
        <taxon>Spermatophyta</taxon>
        <taxon>Magnoliopsida</taxon>
        <taxon>eudicotyledons</taxon>
        <taxon>Gunneridae</taxon>
        <taxon>Pentapetalae</taxon>
        <taxon>rosids</taxon>
        <taxon>fabids</taxon>
        <taxon>Rosales</taxon>
        <taxon>Moraceae</taxon>
        <taxon>Ficeae</taxon>
        <taxon>Ficus</taxon>
    </lineage>
</organism>
<proteinExistence type="predicted"/>
<comment type="caution">
    <text evidence="1">The sequence shown here is derived from an EMBL/GenBank/DDBJ whole genome shotgun (WGS) entry which is preliminary data.</text>
</comment>
<dbReference type="Proteomes" id="UP001187192">
    <property type="component" value="Unassembled WGS sequence"/>
</dbReference>